<dbReference type="Pfam" id="PF07727">
    <property type="entry name" value="RVT_2"/>
    <property type="match status" value="1"/>
</dbReference>
<dbReference type="EMBL" id="JACGWL010000995">
    <property type="protein sequence ID" value="KAK4380939.1"/>
    <property type="molecule type" value="Genomic_DNA"/>
</dbReference>
<dbReference type="GO" id="GO:0046872">
    <property type="term" value="F:metal ion binding"/>
    <property type="evidence" value="ECO:0007669"/>
    <property type="project" value="UniProtKB-KW"/>
</dbReference>
<dbReference type="InterPro" id="IPR013103">
    <property type="entry name" value="RVT_2"/>
</dbReference>
<evidence type="ECO:0000313" key="4">
    <source>
        <dbReference type="EMBL" id="KAK4380939.1"/>
    </source>
</evidence>
<dbReference type="PANTHER" id="PTHR42648">
    <property type="entry name" value="TRANSPOSASE, PUTATIVE-RELATED"/>
    <property type="match status" value="1"/>
</dbReference>
<dbReference type="Proteomes" id="UP001289374">
    <property type="component" value="Unassembled WGS sequence"/>
</dbReference>
<dbReference type="InterPro" id="IPR001584">
    <property type="entry name" value="Integrase_cat-core"/>
</dbReference>
<dbReference type="PROSITE" id="PS50994">
    <property type="entry name" value="INTEGRASE"/>
    <property type="match status" value="1"/>
</dbReference>
<dbReference type="GO" id="GO:0003676">
    <property type="term" value="F:nucleic acid binding"/>
    <property type="evidence" value="ECO:0007669"/>
    <property type="project" value="InterPro"/>
</dbReference>
<accession>A0AAE1T2A5</accession>
<evidence type="ECO:0000259" key="3">
    <source>
        <dbReference type="PROSITE" id="PS50994"/>
    </source>
</evidence>
<evidence type="ECO:0000256" key="1">
    <source>
        <dbReference type="ARBA" id="ARBA00022723"/>
    </source>
</evidence>
<evidence type="ECO:0000256" key="2">
    <source>
        <dbReference type="ARBA" id="ARBA00022801"/>
    </source>
</evidence>
<keyword evidence="1" id="KW-0479">Metal-binding</keyword>
<organism evidence="4 5">
    <name type="scientific">Sesamum angolense</name>
    <dbReference type="NCBI Taxonomy" id="2727404"/>
    <lineage>
        <taxon>Eukaryota</taxon>
        <taxon>Viridiplantae</taxon>
        <taxon>Streptophyta</taxon>
        <taxon>Embryophyta</taxon>
        <taxon>Tracheophyta</taxon>
        <taxon>Spermatophyta</taxon>
        <taxon>Magnoliopsida</taxon>
        <taxon>eudicotyledons</taxon>
        <taxon>Gunneridae</taxon>
        <taxon>Pentapetalae</taxon>
        <taxon>asterids</taxon>
        <taxon>lamiids</taxon>
        <taxon>Lamiales</taxon>
        <taxon>Pedaliaceae</taxon>
        <taxon>Sesamum</taxon>
    </lineage>
</organism>
<dbReference type="Gene3D" id="3.30.420.10">
    <property type="entry name" value="Ribonuclease H-like superfamily/Ribonuclease H"/>
    <property type="match status" value="1"/>
</dbReference>
<proteinExistence type="predicted"/>
<dbReference type="AlphaFoldDB" id="A0AAE1T2A5"/>
<dbReference type="GO" id="GO:0015074">
    <property type="term" value="P:DNA integration"/>
    <property type="evidence" value="ECO:0007669"/>
    <property type="project" value="InterPro"/>
</dbReference>
<dbReference type="InterPro" id="IPR036397">
    <property type="entry name" value="RNaseH_sf"/>
</dbReference>
<dbReference type="InterPro" id="IPR039537">
    <property type="entry name" value="Retrotran_Ty1/copia-like"/>
</dbReference>
<reference evidence="4" key="1">
    <citation type="submission" date="2020-06" db="EMBL/GenBank/DDBJ databases">
        <authorList>
            <person name="Li T."/>
            <person name="Hu X."/>
            <person name="Zhang T."/>
            <person name="Song X."/>
            <person name="Zhang H."/>
            <person name="Dai N."/>
            <person name="Sheng W."/>
            <person name="Hou X."/>
            <person name="Wei L."/>
        </authorList>
    </citation>
    <scope>NUCLEOTIDE SEQUENCE</scope>
    <source>
        <strain evidence="4">K16</strain>
        <tissue evidence="4">Leaf</tissue>
    </source>
</reference>
<comment type="caution">
    <text evidence="4">The sequence shown here is derived from an EMBL/GenBank/DDBJ whole genome shotgun (WGS) entry which is preliminary data.</text>
</comment>
<feature type="domain" description="Integrase catalytic" evidence="3">
    <location>
        <begin position="1"/>
        <end position="175"/>
    </location>
</feature>
<keyword evidence="5" id="KW-1185">Reference proteome</keyword>
<keyword evidence="2" id="KW-0378">Hydrolase</keyword>
<name>A0AAE1T2A5_9LAMI</name>
<dbReference type="InterPro" id="IPR012337">
    <property type="entry name" value="RNaseH-like_sf"/>
</dbReference>
<evidence type="ECO:0000313" key="5">
    <source>
        <dbReference type="Proteomes" id="UP001289374"/>
    </source>
</evidence>
<dbReference type="SUPFAM" id="SSF53098">
    <property type="entry name" value="Ribonuclease H-like"/>
    <property type="match status" value="1"/>
</dbReference>
<protein>
    <recommendedName>
        <fullName evidence="3">Integrase catalytic domain-containing protein</fullName>
    </recommendedName>
</protein>
<gene>
    <name evidence="4" type="ORF">Sango_3016700</name>
</gene>
<dbReference type="GO" id="GO:0016787">
    <property type="term" value="F:hydrolase activity"/>
    <property type="evidence" value="ECO:0007669"/>
    <property type="project" value="UniProtKB-KW"/>
</dbReference>
<dbReference type="PANTHER" id="PTHR42648:SF27">
    <property type="entry name" value="RNA-DIRECTED DNA POLYMERASE"/>
    <property type="match status" value="1"/>
</dbReference>
<sequence>MVFVPIAMRKGIARGIVPDSLPSKPLKTQTRGGFSYFITFIDDHSRYGYVYMMRYKFEAFVRFKELRLEVENQTGLNIKTLRLDRGGEYLSGDFLDYLKKNSIVSQCKPPGIPQLNGMAERRKWTLFDMVRSMMSFTELSFLSGVMRLRPTARLLNIAPSKAMAQTPYQIWHGKPASYRYLRVLGSPTYIKRLLGDKLNSISSLCRNAVFLERGFSADTRRNELLPEESSDAHAGTLSASTVSIDNVPILRRSVGMPEPPESYGFLGVTGQLDNDPKTYGEVMSDINLGKWLEAIKFEIDCMGSNQVWTLVDQPKGVQLVGCKWVYKCKISVDGEFHWEEIYMDQSEEFTIVGEEQKVCHLQRSIYGLKQASRSWNICFDEVIRGYDFIKNEFTPWYTRRFDHPCSYTYQNRHHVWFTIESTGSWVSKYQELNVKLVLIKEKRGLVDKWSWWSGGQRVAALDIEWRRSKES</sequence>
<reference evidence="4" key="2">
    <citation type="journal article" date="2024" name="Plant">
        <title>Genomic evolution and insights into agronomic trait innovations of Sesamum species.</title>
        <authorList>
            <person name="Miao H."/>
            <person name="Wang L."/>
            <person name="Qu L."/>
            <person name="Liu H."/>
            <person name="Sun Y."/>
            <person name="Le M."/>
            <person name="Wang Q."/>
            <person name="Wei S."/>
            <person name="Zheng Y."/>
            <person name="Lin W."/>
            <person name="Duan Y."/>
            <person name="Cao H."/>
            <person name="Xiong S."/>
            <person name="Wang X."/>
            <person name="Wei L."/>
            <person name="Li C."/>
            <person name="Ma Q."/>
            <person name="Ju M."/>
            <person name="Zhao R."/>
            <person name="Li G."/>
            <person name="Mu C."/>
            <person name="Tian Q."/>
            <person name="Mei H."/>
            <person name="Zhang T."/>
            <person name="Gao T."/>
            <person name="Zhang H."/>
        </authorList>
    </citation>
    <scope>NUCLEOTIDE SEQUENCE</scope>
    <source>
        <strain evidence="4">K16</strain>
    </source>
</reference>